<feature type="compositionally biased region" description="Low complexity" evidence="3">
    <location>
        <begin position="959"/>
        <end position="974"/>
    </location>
</feature>
<protein>
    <recommendedName>
        <fullName evidence="4">PUM-HD domain-containing protein</fullName>
    </recommendedName>
</protein>
<feature type="compositionally biased region" description="Low complexity" evidence="3">
    <location>
        <begin position="448"/>
        <end position="457"/>
    </location>
</feature>
<feature type="region of interest" description="Disordered" evidence="3">
    <location>
        <begin position="84"/>
        <end position="136"/>
    </location>
</feature>
<evidence type="ECO:0000313" key="5">
    <source>
        <dbReference type="EMBL" id="CAD9951885.1"/>
    </source>
</evidence>
<feature type="repeat" description="Pumilio" evidence="2">
    <location>
        <begin position="709"/>
        <end position="744"/>
    </location>
</feature>
<feature type="compositionally biased region" description="Low complexity" evidence="3">
    <location>
        <begin position="19"/>
        <end position="38"/>
    </location>
</feature>
<feature type="repeat" description="Pumilio" evidence="2">
    <location>
        <begin position="637"/>
        <end position="672"/>
    </location>
</feature>
<dbReference type="EMBL" id="HBHT01008495">
    <property type="protein sequence ID" value="CAD9951887.1"/>
    <property type="molecule type" value="Transcribed_RNA"/>
</dbReference>
<proteinExistence type="predicted"/>
<dbReference type="PROSITE" id="PS50303">
    <property type="entry name" value="PUM_HD"/>
    <property type="match status" value="1"/>
</dbReference>
<keyword evidence="1" id="KW-0677">Repeat</keyword>
<dbReference type="PROSITE" id="PS50302">
    <property type="entry name" value="PUM"/>
    <property type="match status" value="7"/>
</dbReference>
<evidence type="ECO:0000256" key="1">
    <source>
        <dbReference type="ARBA" id="ARBA00022737"/>
    </source>
</evidence>
<evidence type="ECO:0000313" key="6">
    <source>
        <dbReference type="EMBL" id="CAD9951887.1"/>
    </source>
</evidence>
<dbReference type="GO" id="GO:0005737">
    <property type="term" value="C:cytoplasm"/>
    <property type="evidence" value="ECO:0007669"/>
    <property type="project" value="TreeGrafter"/>
</dbReference>
<dbReference type="Gene3D" id="1.25.10.10">
    <property type="entry name" value="Leucine-rich Repeat Variant"/>
    <property type="match status" value="1"/>
</dbReference>
<dbReference type="GO" id="GO:0010608">
    <property type="term" value="P:post-transcriptional regulation of gene expression"/>
    <property type="evidence" value="ECO:0007669"/>
    <property type="project" value="TreeGrafter"/>
</dbReference>
<dbReference type="InterPro" id="IPR016024">
    <property type="entry name" value="ARM-type_fold"/>
</dbReference>
<feature type="repeat" description="Pumilio" evidence="2">
    <location>
        <begin position="673"/>
        <end position="708"/>
    </location>
</feature>
<feature type="repeat" description="Pumilio" evidence="2">
    <location>
        <begin position="515"/>
        <end position="550"/>
    </location>
</feature>
<feature type="domain" description="PUM-HD" evidence="4">
    <location>
        <begin position="493"/>
        <end position="857"/>
    </location>
</feature>
<dbReference type="PANTHER" id="PTHR12537:SF13">
    <property type="entry name" value="PUMILIO HOMOLOGY DOMAIN FAMILY MEMBER 4"/>
    <property type="match status" value="1"/>
</dbReference>
<dbReference type="SUPFAM" id="SSF48371">
    <property type="entry name" value="ARM repeat"/>
    <property type="match status" value="1"/>
</dbReference>
<name>A0A6U2YQ39_9STRA</name>
<dbReference type="InterPro" id="IPR033712">
    <property type="entry name" value="Pumilio_RNA-bd"/>
</dbReference>
<evidence type="ECO:0000256" key="2">
    <source>
        <dbReference type="PROSITE-ProRule" id="PRU00317"/>
    </source>
</evidence>
<sequence length="1006" mass="105934">MTMDANASSNGVPFEETDSSGNKNGGVTSNGNVNNNNSHQGQDGVAASTMESLGEALAGVNLTAGNGDGAGAAAPSLEGAGTSTGGFHAASNHFAPQDGAAGGNGSGWGNFTDVSTEGNPGPNGNHADGNMGGDEQFQHHNESIQLFLSKDPSQTLGDDVFKLSHGNLTSLSGGTGASEPAPAHPDHQGLSSGDASSAFRLNGHHHHDPSKDAVSPFADMNAQGQPRRRNESPSSATAGTTASTRSVSPTSSSFAAVQEGGGSRTIQAYHHQASYEANDERSIASGSGNNNGGYANATPGSPYNSRVLKPTGGDLDRTGSFQNNYNNPNVVESFSSSSSQPQNSAAAPPANGAAGQVLYMAVQTPDGRGQVLQPVQMVQIPGSKQMAYVVAGPAGSMPVDGAAAPAQVVVPPPQQQPPAPMPQDNGTFGSLGAIGSGALGGGSSPLDGNNNLNRMMNGGNGGGYGADRSYNMNETSSRDEFRSPNSNTGSGGAPFQSDPAIASLYASPQRPPLDSLLGQVRRLSRDQVGCRLVQQALDEEGPMAASLVLQEGLPFWGEAMVDPFGNYLFQKILEKVTPEERVMLVKSVSTRLVNASLNLHGTRSVQKVVELCAQDEDNGVLHQNAEGESASDILMDALAPAAARLCIDSHGNHVIQRIILKLGPKYSEFVFDAVANSVGDVARHRHGCCVIQRCLDSPPSEARSHLVHRIVEKALELMQDAYGNYVVQYVLDVCSDEDVHAVCESVVGKVNLLAIQKFSSNVMEKCLERCSERVKEMYMEEMSDAERVRELMMDPFGNYVVQRALSVATHTQAIRLVEAMRPHLVATQTGGPNGQRNGGVRNTAGGRRIIAKICRRFPNFTLTPVVGPTGQPEDIYRRNNSNTGGGHHHQNNNGGGQHHHHHHSPHHGGGGDDLYSRNRHGGDVQQQQQPYNAPIMSYAVGPPQQQQQPQPHYSRAVGQPMQYQQPPQQQPQHQSYYGLGGGAATAASPYYDHFGVNGAIGQGPWM</sequence>
<feature type="compositionally biased region" description="Basic residues" evidence="3">
    <location>
        <begin position="897"/>
        <end position="906"/>
    </location>
</feature>
<feature type="region of interest" description="Disordered" evidence="3">
    <location>
        <begin position="413"/>
        <end position="499"/>
    </location>
</feature>
<feature type="compositionally biased region" description="Low complexity" evidence="3">
    <location>
        <begin position="335"/>
        <end position="350"/>
    </location>
</feature>
<dbReference type="AlphaFoldDB" id="A0A6U2YQ39"/>
<dbReference type="Pfam" id="PF00806">
    <property type="entry name" value="PUF"/>
    <property type="match status" value="8"/>
</dbReference>
<evidence type="ECO:0000256" key="3">
    <source>
        <dbReference type="SAM" id="MobiDB-lite"/>
    </source>
</evidence>
<reference evidence="6" key="1">
    <citation type="submission" date="2021-01" db="EMBL/GenBank/DDBJ databases">
        <authorList>
            <person name="Corre E."/>
            <person name="Pelletier E."/>
            <person name="Niang G."/>
            <person name="Scheremetjew M."/>
            <person name="Finn R."/>
            <person name="Kale V."/>
            <person name="Holt S."/>
            <person name="Cochrane G."/>
            <person name="Meng A."/>
            <person name="Brown T."/>
            <person name="Cohen L."/>
        </authorList>
    </citation>
    <scope>NUCLEOTIDE SEQUENCE</scope>
    <source>
        <strain evidence="6">CCMP125</strain>
    </source>
</reference>
<dbReference type="CDD" id="cd07920">
    <property type="entry name" value="Pumilio"/>
    <property type="match status" value="1"/>
</dbReference>
<gene>
    <name evidence="5" type="ORF">APAL1065_LOCUS5695</name>
    <name evidence="6" type="ORF">APAL1065_LOCUS5696</name>
</gene>
<feature type="compositionally biased region" description="Polar residues" evidence="3">
    <location>
        <begin position="319"/>
        <end position="334"/>
    </location>
</feature>
<feature type="region of interest" description="Disordered" evidence="3">
    <location>
        <begin position="864"/>
        <end position="980"/>
    </location>
</feature>
<feature type="repeat" description="Pumilio" evidence="2">
    <location>
        <begin position="781"/>
        <end position="818"/>
    </location>
</feature>
<feature type="repeat" description="Pumilio" evidence="2">
    <location>
        <begin position="745"/>
        <end position="780"/>
    </location>
</feature>
<organism evidence="6">
    <name type="scientific">Entomoneis paludosa</name>
    <dbReference type="NCBI Taxonomy" id="265537"/>
    <lineage>
        <taxon>Eukaryota</taxon>
        <taxon>Sar</taxon>
        <taxon>Stramenopiles</taxon>
        <taxon>Ochrophyta</taxon>
        <taxon>Bacillariophyta</taxon>
        <taxon>Bacillariophyceae</taxon>
        <taxon>Bacillariophycidae</taxon>
        <taxon>Entomoneidaceae</taxon>
        <taxon>Entomoneis</taxon>
    </lineage>
</organism>
<dbReference type="EMBL" id="HBHT01008494">
    <property type="protein sequence ID" value="CAD9951885.1"/>
    <property type="molecule type" value="Transcribed_RNA"/>
</dbReference>
<feature type="compositionally biased region" description="Low complexity" evidence="3">
    <location>
        <begin position="283"/>
        <end position="297"/>
    </location>
</feature>
<feature type="repeat" description="Pumilio" evidence="2">
    <location>
        <begin position="551"/>
        <end position="586"/>
    </location>
</feature>
<accession>A0A6U2YQ39</accession>
<dbReference type="InterPro" id="IPR033133">
    <property type="entry name" value="PUM-HD"/>
</dbReference>
<feature type="compositionally biased region" description="Low complexity" evidence="3">
    <location>
        <begin position="942"/>
        <end position="951"/>
    </location>
</feature>
<dbReference type="InterPro" id="IPR001313">
    <property type="entry name" value="Pumilio_RNA-bd_rpt"/>
</dbReference>
<feature type="region of interest" description="Disordered" evidence="3">
    <location>
        <begin position="1"/>
        <end position="46"/>
    </location>
</feature>
<evidence type="ECO:0000259" key="4">
    <source>
        <dbReference type="PROSITE" id="PS50303"/>
    </source>
</evidence>
<dbReference type="InterPro" id="IPR011989">
    <property type="entry name" value="ARM-like"/>
</dbReference>
<feature type="compositionally biased region" description="Polar residues" evidence="3">
    <location>
        <begin position="1"/>
        <end position="11"/>
    </location>
</feature>
<dbReference type="FunFam" id="1.25.10.10:FF:000237">
    <property type="entry name" value="Pumilio homolog 9"/>
    <property type="match status" value="1"/>
</dbReference>
<dbReference type="PANTHER" id="PTHR12537">
    <property type="entry name" value="RNA BINDING PROTEIN PUMILIO-RELATED"/>
    <property type="match status" value="1"/>
</dbReference>
<dbReference type="GO" id="GO:0003729">
    <property type="term" value="F:mRNA binding"/>
    <property type="evidence" value="ECO:0007669"/>
    <property type="project" value="TreeGrafter"/>
</dbReference>
<feature type="region of interest" description="Disordered" evidence="3">
    <location>
        <begin position="171"/>
        <end position="350"/>
    </location>
</feature>
<dbReference type="SMART" id="SM00025">
    <property type="entry name" value="Pumilio"/>
    <property type="match status" value="8"/>
</dbReference>
<feature type="compositionally biased region" description="Low complexity" evidence="3">
    <location>
        <begin position="232"/>
        <end position="253"/>
    </location>
</feature>
<feature type="compositionally biased region" description="Gly residues" evidence="3">
    <location>
        <begin position="432"/>
        <end position="443"/>
    </location>
</feature>